<comment type="catalytic activity">
    <reaction evidence="14 15">
        <text>tRNA(Phe) + L-phenylalanine + ATP = L-phenylalanyl-tRNA(Phe) + AMP + diphosphate + H(+)</text>
        <dbReference type="Rhea" id="RHEA:19413"/>
        <dbReference type="Rhea" id="RHEA-COMP:9668"/>
        <dbReference type="Rhea" id="RHEA-COMP:9699"/>
        <dbReference type="ChEBI" id="CHEBI:15378"/>
        <dbReference type="ChEBI" id="CHEBI:30616"/>
        <dbReference type="ChEBI" id="CHEBI:33019"/>
        <dbReference type="ChEBI" id="CHEBI:58095"/>
        <dbReference type="ChEBI" id="CHEBI:78442"/>
        <dbReference type="ChEBI" id="CHEBI:78531"/>
        <dbReference type="ChEBI" id="CHEBI:456215"/>
        <dbReference type="EC" id="6.1.1.20"/>
    </reaction>
</comment>
<feature type="binding site" evidence="15">
    <location>
        <position position="350"/>
    </location>
    <ligand>
        <name>Mg(2+)</name>
        <dbReference type="ChEBI" id="CHEBI:18420"/>
        <note>shared with alpha subunit</note>
    </ligand>
</feature>
<dbReference type="SUPFAM" id="SSF56037">
    <property type="entry name" value="PheT/TilS domain"/>
    <property type="match status" value="1"/>
</dbReference>
<dbReference type="NCBIfam" id="TIGR00472">
    <property type="entry name" value="pheT_bact"/>
    <property type="match status" value="1"/>
</dbReference>
<evidence type="ECO:0000256" key="5">
    <source>
        <dbReference type="ARBA" id="ARBA00022555"/>
    </source>
</evidence>
<keyword evidence="8 15" id="KW-0547">Nucleotide-binding</keyword>
<dbReference type="InterPro" id="IPR020825">
    <property type="entry name" value="Phe-tRNA_synthase-like_B3/B4"/>
</dbReference>
<dbReference type="InterPro" id="IPR005146">
    <property type="entry name" value="B3/B4_tRNA-bd"/>
</dbReference>
<dbReference type="CDD" id="cd00769">
    <property type="entry name" value="PheRS_beta_core"/>
    <property type="match status" value="1"/>
</dbReference>
<comment type="similarity">
    <text evidence="2 15">Belongs to the phenylalanyl-tRNA synthetase beta subunit family. Type 1 subfamily.</text>
</comment>
<keyword evidence="9 15" id="KW-0067">ATP-binding</keyword>
<accession>A0A537K573</accession>
<dbReference type="GO" id="GO:0009328">
    <property type="term" value="C:phenylalanine-tRNA ligase complex"/>
    <property type="evidence" value="ECO:0007669"/>
    <property type="project" value="TreeGrafter"/>
</dbReference>
<dbReference type="InterPro" id="IPR005121">
    <property type="entry name" value="Fdx_antiC-bd"/>
</dbReference>
<evidence type="ECO:0000256" key="2">
    <source>
        <dbReference type="ARBA" id="ARBA00008653"/>
    </source>
</evidence>
<dbReference type="SMART" id="SM00896">
    <property type="entry name" value="FDX-ACB"/>
    <property type="match status" value="1"/>
</dbReference>
<evidence type="ECO:0000256" key="15">
    <source>
        <dbReference type="HAMAP-Rule" id="MF_00283"/>
    </source>
</evidence>
<dbReference type="Pfam" id="PF17759">
    <property type="entry name" value="tRNA_synthFbeta"/>
    <property type="match status" value="1"/>
</dbReference>
<dbReference type="InterPro" id="IPR045060">
    <property type="entry name" value="Phe-tRNA-ligase_IIc_bsu"/>
</dbReference>
<keyword evidence="10 15" id="KW-0460">Magnesium</keyword>
<evidence type="ECO:0000256" key="1">
    <source>
        <dbReference type="ARBA" id="ARBA00004496"/>
    </source>
</evidence>
<comment type="cofactor">
    <cofactor evidence="15">
        <name>Mg(2+)</name>
        <dbReference type="ChEBI" id="CHEBI:18420"/>
    </cofactor>
    <text evidence="15">Binds 2 magnesium ions per tetramer.</text>
</comment>
<feature type="binding site" evidence="15">
    <location>
        <position position="340"/>
    </location>
    <ligand>
        <name>Mg(2+)</name>
        <dbReference type="ChEBI" id="CHEBI:18420"/>
        <note>shared with alpha subunit</note>
    </ligand>
</feature>
<organism evidence="18 19">
    <name type="scientific">Candidatus Segetimicrobium genomatis</name>
    <dbReference type="NCBI Taxonomy" id="2569760"/>
    <lineage>
        <taxon>Bacteria</taxon>
        <taxon>Bacillati</taxon>
        <taxon>Candidatus Sysuimicrobiota</taxon>
        <taxon>Candidatus Sysuimicrobiia</taxon>
        <taxon>Candidatus Sysuimicrobiales</taxon>
        <taxon>Candidatus Segetimicrobiaceae</taxon>
        <taxon>Candidatus Segetimicrobium</taxon>
    </lineage>
</organism>
<evidence type="ECO:0000256" key="11">
    <source>
        <dbReference type="ARBA" id="ARBA00022884"/>
    </source>
</evidence>
<comment type="caution">
    <text evidence="18">The sequence shown here is derived from an EMBL/GenBank/DDBJ whole genome shotgun (WGS) entry which is preliminary data.</text>
</comment>
<keyword evidence="6 15" id="KW-0436">Ligase</keyword>
<dbReference type="SUPFAM" id="SSF46955">
    <property type="entry name" value="Putative DNA-binding domain"/>
    <property type="match status" value="2"/>
</dbReference>
<dbReference type="InterPro" id="IPR045864">
    <property type="entry name" value="aa-tRNA-synth_II/BPL/LPL"/>
</dbReference>
<reference evidence="18 19" key="1">
    <citation type="journal article" date="2019" name="Nat. Microbiol.">
        <title>Mediterranean grassland soil C-N compound turnover is dependent on rainfall and depth, and is mediated by genomically divergent microorganisms.</title>
        <authorList>
            <person name="Diamond S."/>
            <person name="Andeer P.F."/>
            <person name="Li Z."/>
            <person name="Crits-Christoph A."/>
            <person name="Burstein D."/>
            <person name="Anantharaman K."/>
            <person name="Lane K.R."/>
            <person name="Thomas B.C."/>
            <person name="Pan C."/>
            <person name="Northen T.R."/>
            <person name="Banfield J.F."/>
        </authorList>
    </citation>
    <scope>NUCLEOTIDE SEQUENCE [LARGE SCALE GENOMIC DNA]</scope>
    <source>
        <strain evidence="18">NP_3</strain>
    </source>
</reference>
<dbReference type="Gene3D" id="3.50.40.10">
    <property type="entry name" value="Phenylalanyl-trna Synthetase, Chain B, domain 3"/>
    <property type="match status" value="1"/>
</dbReference>
<protein>
    <recommendedName>
        <fullName evidence="15">Phenylalanine--tRNA ligase beta subunit</fullName>
        <ecNumber evidence="15">6.1.1.20</ecNumber>
    </recommendedName>
    <alternativeName>
        <fullName evidence="15">Phenylalanyl-tRNA synthetase beta subunit</fullName>
        <shortName evidence="15">PheRS</shortName>
    </alternativeName>
</protein>
<dbReference type="SMART" id="SM00873">
    <property type="entry name" value="B3_4"/>
    <property type="match status" value="1"/>
</dbReference>
<dbReference type="SMART" id="SM00874">
    <property type="entry name" value="B5"/>
    <property type="match status" value="1"/>
</dbReference>
<evidence type="ECO:0000256" key="3">
    <source>
        <dbReference type="ARBA" id="ARBA00011209"/>
    </source>
</evidence>
<dbReference type="InterPro" id="IPR036690">
    <property type="entry name" value="Fdx_antiC-bd_sf"/>
</dbReference>
<gene>
    <name evidence="15" type="primary">pheT</name>
    <name evidence="18" type="ORF">E6H00_06470</name>
</gene>
<proteinExistence type="inferred from homology"/>
<evidence type="ECO:0000256" key="6">
    <source>
        <dbReference type="ARBA" id="ARBA00022598"/>
    </source>
</evidence>
<dbReference type="PROSITE" id="PS51447">
    <property type="entry name" value="FDX_ACB"/>
    <property type="match status" value="1"/>
</dbReference>
<dbReference type="Gene3D" id="3.30.56.10">
    <property type="match status" value="2"/>
</dbReference>
<dbReference type="Proteomes" id="UP000318509">
    <property type="component" value="Unassembled WGS sequence"/>
</dbReference>
<dbReference type="InterPro" id="IPR004532">
    <property type="entry name" value="Phe-tRNA-ligase_IIc_bsu_bact"/>
</dbReference>
<sequence>MRVSLEWLREYVEVDVSLETLVERLHSIGLPVEQVERVGDDTVLDIELTANRPDCMSVLGVAREVALLLDRRLRPPVPKAAARPSAAAPRAAVEIADPEGCPRFTARVIEGVRVGPSPAHVQRRLEASGIRAINNVVDVTNYVMLELGQPMHAFDDDRIAGHRLVVRRASPGETLVTLDGVSRTLDGEMLVVADAEHAVGMAGIIGGADAEIGPATTTVLLEAAYWNPRSIGRTARHLGIRTEASARFERGTDPAGPPLAQDRAAALLQQWGAARVLRRMVDVYPGRLRRPAIRLRPTRTAAVLGIDIPKDTMVRILRALGCTVADGAPLRVRAPSFRPDLVREEDLIEEIARIHGYDRIPLTMPRGDTTPGTLVPVLLKDARIRETLARSGLTEVLTLTLEPAEAAAQGGIPPVVLQNPLVADQAALRTSLLPGLLDVLSGNASRRVEDVQVFELGRVFRAAQNARPAEQRSLGIAVMGRWRTGWNIPTDQAAADFFHLKGILEALLRDLGVREWQVAPLGPQDPWTGAERPWWHPARAAVLIVAGRVVGRFGELHADLSAARRLPHRAYVAEVDLESLLPMVVLVGAAPELPRYPAVERDIAVVSPDHLPAAAIEESIRAGAGPLLEALDLFDVYTGPPVPSGHRNLAYRLRLRDRDRTLTAEEAEEIIQRVRIGLQENVGVQLRE</sequence>
<feature type="domain" description="FDX-ACB" evidence="16">
    <location>
        <begin position="594"/>
        <end position="687"/>
    </location>
</feature>
<dbReference type="EMBL" id="VBAK01000108">
    <property type="protein sequence ID" value="TMI90672.1"/>
    <property type="molecule type" value="Genomic_DNA"/>
</dbReference>
<dbReference type="GO" id="GO:0004826">
    <property type="term" value="F:phenylalanine-tRNA ligase activity"/>
    <property type="evidence" value="ECO:0007669"/>
    <property type="project" value="UniProtKB-UniRule"/>
</dbReference>
<dbReference type="HAMAP" id="MF_00283">
    <property type="entry name" value="Phe_tRNA_synth_beta1"/>
    <property type="match status" value="1"/>
</dbReference>
<comment type="subcellular location">
    <subcellularLocation>
        <location evidence="1 15">Cytoplasm</location>
    </subcellularLocation>
</comment>
<dbReference type="Gene3D" id="3.30.930.10">
    <property type="entry name" value="Bira Bifunctional Protein, Domain 2"/>
    <property type="match status" value="1"/>
</dbReference>
<evidence type="ECO:0000259" key="17">
    <source>
        <dbReference type="PROSITE" id="PS51483"/>
    </source>
</evidence>
<dbReference type="InterPro" id="IPR041616">
    <property type="entry name" value="PheRS_beta_core"/>
</dbReference>
<keyword evidence="7 15" id="KW-0479">Metal-binding</keyword>
<evidence type="ECO:0000313" key="18">
    <source>
        <dbReference type="EMBL" id="TMI90672.1"/>
    </source>
</evidence>
<dbReference type="Pfam" id="PF03484">
    <property type="entry name" value="B5"/>
    <property type="match status" value="1"/>
</dbReference>
<evidence type="ECO:0000259" key="16">
    <source>
        <dbReference type="PROSITE" id="PS51447"/>
    </source>
</evidence>
<dbReference type="PANTHER" id="PTHR10947:SF0">
    <property type="entry name" value="PHENYLALANINE--TRNA LIGASE BETA SUBUNIT"/>
    <property type="match status" value="1"/>
</dbReference>
<comment type="subunit">
    <text evidence="3 15">Tetramer of two alpha and two beta subunits.</text>
</comment>
<keyword evidence="12 15" id="KW-0648">Protein biosynthesis</keyword>
<dbReference type="PROSITE" id="PS51483">
    <property type="entry name" value="B5"/>
    <property type="match status" value="1"/>
</dbReference>
<evidence type="ECO:0000256" key="8">
    <source>
        <dbReference type="ARBA" id="ARBA00022741"/>
    </source>
</evidence>
<dbReference type="Pfam" id="PF03147">
    <property type="entry name" value="FDX-ACB"/>
    <property type="match status" value="1"/>
</dbReference>
<evidence type="ECO:0000256" key="7">
    <source>
        <dbReference type="ARBA" id="ARBA00022723"/>
    </source>
</evidence>
<evidence type="ECO:0000256" key="14">
    <source>
        <dbReference type="ARBA" id="ARBA00049255"/>
    </source>
</evidence>
<dbReference type="EC" id="6.1.1.20" evidence="15"/>
<evidence type="ECO:0000256" key="4">
    <source>
        <dbReference type="ARBA" id="ARBA00022490"/>
    </source>
</evidence>
<keyword evidence="4 15" id="KW-0963">Cytoplasm</keyword>
<name>A0A537K573_9BACT</name>
<feature type="binding site" evidence="15">
    <location>
        <position position="346"/>
    </location>
    <ligand>
        <name>Mg(2+)</name>
        <dbReference type="ChEBI" id="CHEBI:18420"/>
        <note>shared with alpha subunit</note>
    </ligand>
</feature>
<evidence type="ECO:0000256" key="9">
    <source>
        <dbReference type="ARBA" id="ARBA00022840"/>
    </source>
</evidence>
<evidence type="ECO:0000256" key="12">
    <source>
        <dbReference type="ARBA" id="ARBA00022917"/>
    </source>
</evidence>
<evidence type="ECO:0000256" key="10">
    <source>
        <dbReference type="ARBA" id="ARBA00022842"/>
    </source>
</evidence>
<keyword evidence="11" id="KW-0694">RNA-binding</keyword>
<keyword evidence="13 15" id="KW-0030">Aminoacyl-tRNA synthetase</keyword>
<evidence type="ECO:0000256" key="13">
    <source>
        <dbReference type="ARBA" id="ARBA00023146"/>
    </source>
</evidence>
<dbReference type="FunFam" id="3.30.70.380:FF:000001">
    <property type="entry name" value="Phenylalanine--tRNA ligase beta subunit"/>
    <property type="match status" value="1"/>
</dbReference>
<dbReference type="FunFam" id="3.30.56.10:FF:000002">
    <property type="entry name" value="Phenylalanine--tRNA ligase beta subunit"/>
    <property type="match status" value="1"/>
</dbReference>
<dbReference type="GO" id="GO:0006432">
    <property type="term" value="P:phenylalanyl-tRNA aminoacylation"/>
    <property type="evidence" value="ECO:0007669"/>
    <property type="project" value="UniProtKB-UniRule"/>
</dbReference>
<dbReference type="Gene3D" id="3.30.70.380">
    <property type="entry name" value="Ferrodoxin-fold anticodon-binding domain"/>
    <property type="match status" value="1"/>
</dbReference>
<dbReference type="Pfam" id="PF03483">
    <property type="entry name" value="B3_4"/>
    <property type="match status" value="1"/>
</dbReference>
<dbReference type="InterPro" id="IPR005147">
    <property type="entry name" value="tRNA_synthase_B5-dom"/>
</dbReference>
<dbReference type="FunFam" id="3.50.40.10:FF:000001">
    <property type="entry name" value="Phenylalanine--tRNA ligase beta subunit"/>
    <property type="match status" value="1"/>
</dbReference>
<dbReference type="AlphaFoldDB" id="A0A537K573"/>
<keyword evidence="5" id="KW-0820">tRNA-binding</keyword>
<feature type="domain" description="B5" evidence="17">
    <location>
        <begin position="288"/>
        <end position="362"/>
    </location>
</feature>
<dbReference type="FunFam" id="3.30.56.10:FF:000001">
    <property type="entry name" value="Phenylalanine--tRNA ligase beta subunit"/>
    <property type="match status" value="1"/>
</dbReference>
<dbReference type="SUPFAM" id="SSF55681">
    <property type="entry name" value="Class II aaRS and biotin synthetases"/>
    <property type="match status" value="1"/>
</dbReference>
<evidence type="ECO:0000313" key="19">
    <source>
        <dbReference type="Proteomes" id="UP000318509"/>
    </source>
</evidence>
<dbReference type="InterPro" id="IPR009061">
    <property type="entry name" value="DNA-bd_dom_put_sf"/>
</dbReference>
<dbReference type="GO" id="GO:0000287">
    <property type="term" value="F:magnesium ion binding"/>
    <property type="evidence" value="ECO:0007669"/>
    <property type="project" value="UniProtKB-UniRule"/>
</dbReference>
<dbReference type="GO" id="GO:0005524">
    <property type="term" value="F:ATP binding"/>
    <property type="evidence" value="ECO:0007669"/>
    <property type="project" value="UniProtKB-UniRule"/>
</dbReference>
<dbReference type="SUPFAM" id="SSF54991">
    <property type="entry name" value="Anticodon-binding domain of PheRS"/>
    <property type="match status" value="1"/>
</dbReference>
<dbReference type="GO" id="GO:0000049">
    <property type="term" value="F:tRNA binding"/>
    <property type="evidence" value="ECO:0007669"/>
    <property type="project" value="UniProtKB-KW"/>
</dbReference>
<dbReference type="PANTHER" id="PTHR10947">
    <property type="entry name" value="PHENYLALANYL-TRNA SYNTHETASE BETA CHAIN AND LEUCINE-RICH REPEAT-CONTAINING PROTEIN 47"/>
    <property type="match status" value="1"/>
</dbReference>
<feature type="binding site" evidence="15">
    <location>
        <position position="349"/>
    </location>
    <ligand>
        <name>Mg(2+)</name>
        <dbReference type="ChEBI" id="CHEBI:18420"/>
        <note>shared with alpha subunit</note>
    </ligand>
</feature>